<reference evidence="3 4" key="1">
    <citation type="submission" date="2019-03" db="EMBL/GenBank/DDBJ databases">
        <title>The genome sequence of a newly discovered highly antifungal drug resistant Aspergillus species, Aspergillus tanneri NIH 1004.</title>
        <authorList>
            <person name="Mounaud S."/>
            <person name="Singh I."/>
            <person name="Joardar V."/>
            <person name="Pakala S."/>
            <person name="Pakala S."/>
            <person name="Venepally P."/>
            <person name="Hoover J."/>
            <person name="Nierman W."/>
            <person name="Chung J."/>
            <person name="Losada L."/>
        </authorList>
    </citation>
    <scope>NUCLEOTIDE SEQUENCE [LARGE SCALE GENOMIC DNA]</scope>
    <source>
        <strain evidence="3 4">NIH1004</strain>
    </source>
</reference>
<dbReference type="STRING" id="1220188.A0A4S3IYL2"/>
<reference evidence="2 5" key="2">
    <citation type="submission" date="2019-08" db="EMBL/GenBank/DDBJ databases">
        <title>The genome sequence of a newly discovered highly antifungal drug resistant Aspergillus species, Aspergillus tanneri NIH 1004.</title>
        <authorList>
            <person name="Mounaud S."/>
            <person name="Singh I."/>
            <person name="Joardar V."/>
            <person name="Pakala S."/>
            <person name="Pakala S."/>
            <person name="Venepally P."/>
            <person name="Chung J.K."/>
            <person name="Losada L."/>
            <person name="Nierman W.C."/>
        </authorList>
    </citation>
    <scope>NUCLEOTIDE SEQUENCE [LARGE SCALE GENOMIC DNA]</scope>
    <source>
        <strain evidence="2 5">NIH1004</strain>
    </source>
</reference>
<evidence type="ECO:0000313" key="2">
    <source>
        <dbReference type="EMBL" id="KAA8641581.1"/>
    </source>
</evidence>
<dbReference type="AlphaFoldDB" id="A0A4S3IYL2"/>
<name>A0A4S3IYL2_9EURO</name>
<keyword evidence="4" id="KW-1185">Reference proteome</keyword>
<feature type="compositionally biased region" description="Acidic residues" evidence="1">
    <location>
        <begin position="42"/>
        <end position="56"/>
    </location>
</feature>
<dbReference type="RefSeq" id="XP_033420943.1">
    <property type="nucleotide sequence ID" value="XM_033576279.1"/>
</dbReference>
<protein>
    <submittedName>
        <fullName evidence="3">Uncharacterized protein</fullName>
    </submittedName>
</protein>
<comment type="caution">
    <text evidence="3">The sequence shown here is derived from an EMBL/GenBank/DDBJ whole genome shotgun (WGS) entry which is preliminary data.</text>
</comment>
<dbReference type="EMBL" id="SOSA01001201">
    <property type="protein sequence ID" value="THC87453.1"/>
    <property type="molecule type" value="Genomic_DNA"/>
</dbReference>
<dbReference type="VEuPathDB" id="FungiDB:EYZ11_013102"/>
<sequence>MASSLKASDELVHVVRASHILSLLNPYIITAPDEPLQPNQEVNDDDKADFDDDSDQDPTSIDAEPWTTNNEVLRRKFLDCICELLAHTKSRDVIWREEDLPSTNLSLYLFCFSLPGPRSNPA</sequence>
<evidence type="ECO:0000313" key="3">
    <source>
        <dbReference type="EMBL" id="THC87453.1"/>
    </source>
</evidence>
<feature type="region of interest" description="Disordered" evidence="1">
    <location>
        <begin position="32"/>
        <end position="66"/>
    </location>
</feature>
<evidence type="ECO:0000313" key="4">
    <source>
        <dbReference type="Proteomes" id="UP000308092"/>
    </source>
</evidence>
<gene>
    <name evidence="2" type="ORF">ATNIH1004_011717</name>
    <name evidence="3" type="ORF">EYZ11_013102</name>
</gene>
<dbReference type="OrthoDB" id="4496575at2759"/>
<dbReference type="EMBL" id="QUQM01000009">
    <property type="protein sequence ID" value="KAA8641581.1"/>
    <property type="molecule type" value="Genomic_DNA"/>
</dbReference>
<accession>A0A4S3IYL2</accession>
<dbReference type="GeneID" id="54334418"/>
<organism evidence="3 4">
    <name type="scientific">Aspergillus tanneri</name>
    <dbReference type="NCBI Taxonomy" id="1220188"/>
    <lineage>
        <taxon>Eukaryota</taxon>
        <taxon>Fungi</taxon>
        <taxon>Dikarya</taxon>
        <taxon>Ascomycota</taxon>
        <taxon>Pezizomycotina</taxon>
        <taxon>Eurotiomycetes</taxon>
        <taxon>Eurotiomycetidae</taxon>
        <taxon>Eurotiales</taxon>
        <taxon>Aspergillaceae</taxon>
        <taxon>Aspergillus</taxon>
        <taxon>Aspergillus subgen. Circumdati</taxon>
    </lineage>
</organism>
<evidence type="ECO:0000256" key="1">
    <source>
        <dbReference type="SAM" id="MobiDB-lite"/>
    </source>
</evidence>
<dbReference type="Proteomes" id="UP000308092">
    <property type="component" value="Unassembled WGS sequence"/>
</dbReference>
<dbReference type="Proteomes" id="UP000324241">
    <property type="component" value="Unassembled WGS sequence"/>
</dbReference>
<proteinExistence type="predicted"/>
<evidence type="ECO:0000313" key="5">
    <source>
        <dbReference type="Proteomes" id="UP000324241"/>
    </source>
</evidence>